<dbReference type="OrthoDB" id="1918432at2759"/>
<dbReference type="FunFam" id="3.40.800.20:FF:000007">
    <property type="entry name" value="Histone deacetylase"/>
    <property type="match status" value="1"/>
</dbReference>
<sequence>MARRESAFPRSHALYHIHNHQVNGLYCITSQNNHNLISKFHIYTRSIILAMAGIVQEYKIPLNQPDDCDNSKYAAEVKNEIIKNGIVRPTGYNVSFHINPMVEKHHFGRSHPMKPWRLTLAKGLIMAYGMHAAMDTFASRRATQEELEEFHTHEYLEYLKTAKVGLPDEDDNKPYNLGSYDCPVFDGLFNYCSIYSGASIDAARKLCNEESDIAINWSGGLHHAKKSEASGFCYVNDIVLAILQMLRRYPRVLYIDIDVHHGDGVEEAFWSSGRVMTVSFHKYDPINFFPGTGGLDETGPKSEINPGAHHAVNVPLNDGIDDDQYLRVFKQVISKCNEKFRPSAIVLQCGADSLAGDRIGTFNVLVQGHGACVEYIKTLNLPLMLVGGGGYTPRNVARAWTNETSIAIGAKLHEELPLHTPYRSHFRDQSLYPDLTELLAAKGQTGAKRNHNTEKKINDIVSSIHEQLRFVEHAPSVQSQQIPPDLTAWKQEVDDKIREEREEEESFRLQKEEGLGVLREYGVKTVIPELLDVAFFDGIESHGKTQLPWPWQQVGRHKFGDCKTVTLFKIY</sequence>
<evidence type="ECO:0000259" key="9">
    <source>
        <dbReference type="Pfam" id="PF00850"/>
    </source>
</evidence>
<comment type="subcellular location">
    <subcellularLocation>
        <location evidence="1">Nucleus</location>
    </subcellularLocation>
</comment>
<evidence type="ECO:0000256" key="8">
    <source>
        <dbReference type="ARBA" id="ARBA00061569"/>
    </source>
</evidence>
<keyword evidence="11" id="KW-1185">Reference proteome</keyword>
<dbReference type="InterPro" id="IPR003084">
    <property type="entry name" value="HDAC_I/II"/>
</dbReference>
<dbReference type="PANTHER" id="PTHR10625:SF36">
    <property type="entry name" value="HISTONE DEACETYLASE 3"/>
    <property type="match status" value="1"/>
</dbReference>
<gene>
    <name evidence="10" type="ORF">EYC80_006207</name>
</gene>
<dbReference type="Gene3D" id="3.40.800.20">
    <property type="entry name" value="Histone deacetylase domain"/>
    <property type="match status" value="1"/>
</dbReference>
<evidence type="ECO:0000256" key="3">
    <source>
        <dbReference type="ARBA" id="ARBA00022801"/>
    </source>
</evidence>
<dbReference type="InterPro" id="IPR037138">
    <property type="entry name" value="His_deacetylse_dom_sf"/>
</dbReference>
<evidence type="ECO:0000313" key="11">
    <source>
        <dbReference type="Proteomes" id="UP000326757"/>
    </source>
</evidence>
<evidence type="ECO:0000256" key="2">
    <source>
        <dbReference type="ARBA" id="ARBA00012111"/>
    </source>
</evidence>
<dbReference type="EMBL" id="VIGI01000003">
    <property type="protein sequence ID" value="KAB8302882.1"/>
    <property type="molecule type" value="Genomic_DNA"/>
</dbReference>
<evidence type="ECO:0000256" key="4">
    <source>
        <dbReference type="ARBA" id="ARBA00022853"/>
    </source>
</evidence>
<organism evidence="10 11">
    <name type="scientific">Monilinia laxa</name>
    <name type="common">Brown rot fungus</name>
    <name type="synonym">Sclerotinia laxa</name>
    <dbReference type="NCBI Taxonomy" id="61186"/>
    <lineage>
        <taxon>Eukaryota</taxon>
        <taxon>Fungi</taxon>
        <taxon>Dikarya</taxon>
        <taxon>Ascomycota</taxon>
        <taxon>Pezizomycotina</taxon>
        <taxon>Leotiomycetes</taxon>
        <taxon>Helotiales</taxon>
        <taxon>Sclerotiniaceae</taxon>
        <taxon>Monilinia</taxon>
    </lineage>
</organism>
<evidence type="ECO:0000256" key="6">
    <source>
        <dbReference type="ARBA" id="ARBA00023163"/>
    </source>
</evidence>
<accession>A0A5N6KGQ7</accession>
<dbReference type="PRINTS" id="PR01270">
    <property type="entry name" value="HDASUPER"/>
</dbReference>
<dbReference type="SUPFAM" id="SSF52768">
    <property type="entry name" value="Arginase/deacetylase"/>
    <property type="match status" value="1"/>
</dbReference>
<dbReference type="PANTHER" id="PTHR10625">
    <property type="entry name" value="HISTONE DEACETYLASE HDAC1-RELATED"/>
    <property type="match status" value="1"/>
</dbReference>
<dbReference type="GO" id="GO:0034967">
    <property type="term" value="C:Set3 complex"/>
    <property type="evidence" value="ECO:0007669"/>
    <property type="project" value="UniProtKB-ARBA"/>
</dbReference>
<dbReference type="GO" id="GO:0040029">
    <property type="term" value="P:epigenetic regulation of gene expression"/>
    <property type="evidence" value="ECO:0007669"/>
    <property type="project" value="TreeGrafter"/>
</dbReference>
<dbReference type="InterPro" id="IPR023801">
    <property type="entry name" value="His_deacetylse_dom"/>
</dbReference>
<keyword evidence="5" id="KW-0805">Transcription regulation</keyword>
<evidence type="ECO:0000256" key="1">
    <source>
        <dbReference type="ARBA" id="ARBA00004123"/>
    </source>
</evidence>
<feature type="domain" description="Histone deacetylase" evidence="9">
    <location>
        <begin position="111"/>
        <end position="405"/>
    </location>
</feature>
<dbReference type="EC" id="3.5.1.98" evidence="2"/>
<dbReference type="InterPro" id="IPR023696">
    <property type="entry name" value="Ureohydrolase_dom_sf"/>
</dbReference>
<keyword evidence="4" id="KW-0156">Chromatin regulator</keyword>
<dbReference type="GO" id="GO:0141221">
    <property type="term" value="F:histone deacetylase activity, hydrolytic mechanism"/>
    <property type="evidence" value="ECO:0007669"/>
    <property type="project" value="UniProtKB-EC"/>
</dbReference>
<dbReference type="GO" id="GO:0070210">
    <property type="term" value="C:Rpd3L-Expanded complex"/>
    <property type="evidence" value="ECO:0007669"/>
    <property type="project" value="TreeGrafter"/>
</dbReference>
<keyword evidence="3" id="KW-0378">Hydrolase</keyword>
<comment type="similarity">
    <text evidence="8">Belongs to the histone deacetylase family. HD Type 1 subfamily.</text>
</comment>
<dbReference type="Pfam" id="PF00850">
    <property type="entry name" value="Hist_deacetyl"/>
    <property type="match status" value="1"/>
</dbReference>
<keyword evidence="7" id="KW-0539">Nucleus</keyword>
<comment type="caution">
    <text evidence="10">The sequence shown here is derived from an EMBL/GenBank/DDBJ whole genome shotgun (WGS) entry which is preliminary data.</text>
</comment>
<dbReference type="AlphaFoldDB" id="A0A5N6KGQ7"/>
<protein>
    <recommendedName>
        <fullName evidence="2">histone deacetylase</fullName>
        <ecNumber evidence="2">3.5.1.98</ecNumber>
    </recommendedName>
</protein>
<evidence type="ECO:0000313" key="10">
    <source>
        <dbReference type="EMBL" id="KAB8302882.1"/>
    </source>
</evidence>
<reference evidence="10 11" key="1">
    <citation type="submission" date="2019-06" db="EMBL/GenBank/DDBJ databases">
        <title>Genome Sequence of the Brown Rot Fungal Pathogen Monilinia laxa.</title>
        <authorList>
            <person name="De Miccolis Angelini R.M."/>
            <person name="Landi L."/>
            <person name="Abate D."/>
            <person name="Pollastro S."/>
            <person name="Romanazzi G."/>
            <person name="Faretra F."/>
        </authorList>
    </citation>
    <scope>NUCLEOTIDE SEQUENCE [LARGE SCALE GENOMIC DNA]</scope>
    <source>
        <strain evidence="10 11">Mlax316</strain>
    </source>
</reference>
<name>A0A5N6KGQ7_MONLA</name>
<dbReference type="PRINTS" id="PR01271">
    <property type="entry name" value="HISDACETLASE"/>
</dbReference>
<dbReference type="InterPro" id="IPR000286">
    <property type="entry name" value="HDACs"/>
</dbReference>
<proteinExistence type="inferred from homology"/>
<dbReference type="Proteomes" id="UP000326757">
    <property type="component" value="Unassembled WGS sequence"/>
</dbReference>
<evidence type="ECO:0000256" key="5">
    <source>
        <dbReference type="ARBA" id="ARBA00023015"/>
    </source>
</evidence>
<keyword evidence="6" id="KW-0804">Transcription</keyword>
<evidence type="ECO:0000256" key="7">
    <source>
        <dbReference type="ARBA" id="ARBA00023242"/>
    </source>
</evidence>